<reference key="1">
    <citation type="journal article" date="2011" name="Mol. Biol. Evol.">
        <title>Unity in variety -- the pan-genome of the Chlamydiae.</title>
        <authorList>
            <person name="Collingro A."/>
            <person name="Tischler P."/>
            <person name="Weinmaier T."/>
            <person name="Penz T."/>
            <person name="Heinz E."/>
            <person name="Brunham R.C."/>
            <person name="Read T.D."/>
            <person name="Bavoil P.M."/>
            <person name="Sachse K."/>
            <person name="Kahane S."/>
            <person name="Friedman M.G."/>
            <person name="Rattei T."/>
            <person name="Myers G.S.A."/>
            <person name="Horn M."/>
        </authorList>
    </citation>
    <scope>NUCLEOTIDE SEQUENCE</scope>
    <source>
        <strain>Z</strain>
    </source>
</reference>
<proteinExistence type="predicted"/>
<protein>
    <submittedName>
        <fullName evidence="1">Uncharacterized protein</fullName>
    </submittedName>
</protein>
<name>F8L6Q4_SIMNZ</name>
<dbReference type="Proteomes" id="UP000000496">
    <property type="component" value="Chromosome gsn.131"/>
</dbReference>
<dbReference type="KEGG" id="sng:SNE_A05250"/>
<dbReference type="AlphaFoldDB" id="F8L6Q4"/>
<keyword evidence="2" id="KW-1185">Reference proteome</keyword>
<dbReference type="EMBL" id="FR872582">
    <property type="protein sequence ID" value="CCB88402.1"/>
    <property type="molecule type" value="Genomic_DNA"/>
</dbReference>
<evidence type="ECO:0000313" key="1">
    <source>
        <dbReference type="EMBL" id="CCB88402.1"/>
    </source>
</evidence>
<evidence type="ECO:0000313" key="2">
    <source>
        <dbReference type="Proteomes" id="UP000000496"/>
    </source>
</evidence>
<organism evidence="1 2">
    <name type="scientific">Simkania negevensis (strain ATCC VR-1471 / DSM 27360 / Z)</name>
    <dbReference type="NCBI Taxonomy" id="331113"/>
    <lineage>
        <taxon>Bacteria</taxon>
        <taxon>Pseudomonadati</taxon>
        <taxon>Chlamydiota</taxon>
        <taxon>Chlamydiia</taxon>
        <taxon>Parachlamydiales</taxon>
        <taxon>Simkaniaceae</taxon>
        <taxon>Simkania</taxon>
    </lineage>
</organism>
<sequence length="36" mass="3942">MAGEAPLEFFSCNILLALILTKMGQTLKYSDFACNS</sequence>
<dbReference type="HOGENOM" id="CLU_3358513_0_0_0"/>
<accession>F8L6Q4</accession>
<reference evidence="1 2" key="2">
    <citation type="journal article" date="2011" name="Mol. Biol. Evol.">
        <title>Unity in variety--the pan-genome of the Chlamydiae.</title>
        <authorList>
            <person name="Collingro A."/>
            <person name="Tischler P."/>
            <person name="Weinmaier T."/>
            <person name="Penz T."/>
            <person name="Heinz E."/>
            <person name="Brunham R.C."/>
            <person name="Read T.D."/>
            <person name="Bavoil P.M."/>
            <person name="Sachse K."/>
            <person name="Kahane S."/>
            <person name="Friedman M.G."/>
            <person name="Rattei T."/>
            <person name="Myers G.S."/>
            <person name="Horn M."/>
        </authorList>
    </citation>
    <scope>NUCLEOTIDE SEQUENCE [LARGE SCALE GENOMIC DNA]</scope>
    <source>
        <strain evidence="2">ATCC VR-1471 / Z</strain>
    </source>
</reference>
<gene>
    <name evidence="1" type="ordered locus">SNE_A05250</name>
</gene>